<evidence type="ECO:0000256" key="2">
    <source>
        <dbReference type="SAM" id="Phobius"/>
    </source>
</evidence>
<comment type="caution">
    <text evidence="3">The sequence shown here is derived from an EMBL/GenBank/DDBJ whole genome shotgun (WGS) entry which is preliminary data.</text>
</comment>
<reference evidence="3" key="1">
    <citation type="submission" date="2009-11" db="EMBL/GenBank/DDBJ databases">
        <authorList>
            <person name="Weinstock G."/>
            <person name="Sodergren E."/>
            <person name="Clifton S."/>
            <person name="Fulton L."/>
            <person name="Fulton B."/>
            <person name="Courtney L."/>
            <person name="Fronick C."/>
            <person name="Harrison M."/>
            <person name="Strong C."/>
            <person name="Farmer C."/>
            <person name="Delahaunty K."/>
            <person name="Markovic C."/>
            <person name="Hall O."/>
            <person name="Minx P."/>
            <person name="Tomlinson C."/>
            <person name="Mitreva M."/>
            <person name="Nelson J."/>
            <person name="Hou S."/>
            <person name="Wollam A."/>
            <person name="Pepin K.H."/>
            <person name="Johnson M."/>
            <person name="Bhonagiri V."/>
            <person name="Nash W.E."/>
            <person name="Warren W."/>
            <person name="Chinwalla A."/>
            <person name="Mardis E.R."/>
            <person name="Wilson R.K."/>
        </authorList>
    </citation>
    <scope>NUCLEOTIDE SEQUENCE [LARGE SCALE GENOMIC DNA]</scope>
    <source>
        <strain evidence="3">DSM 18205</strain>
    </source>
</reference>
<dbReference type="EMBL" id="ACBX02000025">
    <property type="protein sequence ID" value="EFB34852.1"/>
    <property type="molecule type" value="Genomic_DNA"/>
</dbReference>
<feature type="compositionally biased region" description="Basic and acidic residues" evidence="1">
    <location>
        <begin position="116"/>
        <end position="141"/>
    </location>
</feature>
<evidence type="ECO:0000313" key="4">
    <source>
        <dbReference type="Proteomes" id="UP000004477"/>
    </source>
</evidence>
<dbReference type="AlphaFoldDB" id="D1PEL8"/>
<feature type="transmembrane region" description="Helical" evidence="2">
    <location>
        <begin position="9"/>
        <end position="31"/>
    </location>
</feature>
<keyword evidence="2" id="KW-0472">Membrane</keyword>
<accession>D1PEL8</accession>
<sequence>MHLTINPLIFLYFLILDSISIVFTTLSTLFLDEHVVETIALQEIDTIVVPFVTLAHAHIGGNHDVYFTIMHTGDVGITGNAKLLREIWGEFTNNGLFLLIIIHGTGDGIAWNGGRRGTDQKTKEREERKREEEKERKEKGRKEKGRKTSSLRSTSLHL</sequence>
<keyword evidence="2" id="KW-0812">Transmembrane</keyword>
<keyword evidence="2" id="KW-1133">Transmembrane helix</keyword>
<feature type="region of interest" description="Disordered" evidence="1">
    <location>
        <begin position="112"/>
        <end position="158"/>
    </location>
</feature>
<organism evidence="3 4">
    <name type="scientific">Segatella copri DSM 18205</name>
    <dbReference type="NCBI Taxonomy" id="537011"/>
    <lineage>
        <taxon>Bacteria</taxon>
        <taxon>Pseudomonadati</taxon>
        <taxon>Bacteroidota</taxon>
        <taxon>Bacteroidia</taxon>
        <taxon>Bacteroidales</taxon>
        <taxon>Prevotellaceae</taxon>
        <taxon>Segatella</taxon>
    </lineage>
</organism>
<dbReference type="PaxDb" id="537011-PREVCOP_05673"/>
<proteinExistence type="predicted"/>
<gene>
    <name evidence="3" type="ORF">PREVCOP_05673</name>
</gene>
<dbReference type="HOGENOM" id="CLU_1729727_0_0_10"/>
<dbReference type="Proteomes" id="UP000004477">
    <property type="component" value="Unassembled WGS sequence"/>
</dbReference>
<evidence type="ECO:0000313" key="3">
    <source>
        <dbReference type="EMBL" id="EFB34852.1"/>
    </source>
</evidence>
<keyword evidence="4" id="KW-1185">Reference proteome</keyword>
<name>D1PEL8_9BACT</name>
<protein>
    <submittedName>
        <fullName evidence="3">Uncharacterized protein</fullName>
    </submittedName>
</protein>
<evidence type="ECO:0000256" key="1">
    <source>
        <dbReference type="SAM" id="MobiDB-lite"/>
    </source>
</evidence>